<name>A0A427XM42_9TREE</name>
<organism evidence="2 3">
    <name type="scientific">Apiotrichum porosum</name>
    <dbReference type="NCBI Taxonomy" id="105984"/>
    <lineage>
        <taxon>Eukaryota</taxon>
        <taxon>Fungi</taxon>
        <taxon>Dikarya</taxon>
        <taxon>Basidiomycota</taxon>
        <taxon>Agaricomycotina</taxon>
        <taxon>Tremellomycetes</taxon>
        <taxon>Trichosporonales</taxon>
        <taxon>Trichosporonaceae</taxon>
        <taxon>Apiotrichum</taxon>
    </lineage>
</organism>
<dbReference type="GeneID" id="39593978"/>
<proteinExistence type="predicted"/>
<evidence type="ECO:0000256" key="1">
    <source>
        <dbReference type="SAM" id="MobiDB-lite"/>
    </source>
</evidence>
<dbReference type="AlphaFoldDB" id="A0A427XM42"/>
<reference evidence="2 3" key="1">
    <citation type="submission" date="2018-11" db="EMBL/GenBank/DDBJ databases">
        <title>Genome sequence of Apiotrichum porosum DSM 27194.</title>
        <authorList>
            <person name="Aliyu H."/>
            <person name="Gorte O."/>
            <person name="Ochsenreither K."/>
        </authorList>
    </citation>
    <scope>NUCLEOTIDE SEQUENCE [LARGE SCALE GENOMIC DNA]</scope>
    <source>
        <strain evidence="2 3">DSM 27194</strain>
    </source>
</reference>
<gene>
    <name evidence="2" type="ORF">EHS24_009435</name>
</gene>
<protein>
    <submittedName>
        <fullName evidence="2">Uncharacterized protein</fullName>
    </submittedName>
</protein>
<dbReference type="EMBL" id="RSCE01000009">
    <property type="protein sequence ID" value="RSH79777.1"/>
    <property type="molecule type" value="Genomic_DNA"/>
</dbReference>
<dbReference type="RefSeq" id="XP_028474886.1">
    <property type="nucleotide sequence ID" value="XM_028624718.1"/>
</dbReference>
<evidence type="ECO:0000313" key="3">
    <source>
        <dbReference type="Proteomes" id="UP000279236"/>
    </source>
</evidence>
<sequence>MSTTNSATCSSAAVPFAVVPTAHLHVVDSNTTGATLSSWLTWDAPHNLHAPLLAYLRQQYPDMDTDMLYFVAIRLLSREIPYGYEGEWAPIGTVQGDEAVLTSSTPSVNGSGSGSGSTATPSSNGHTGHPHSRIDQLVAVARRSYTLLEMSCPAQVGKL</sequence>
<evidence type="ECO:0000313" key="2">
    <source>
        <dbReference type="EMBL" id="RSH79777.1"/>
    </source>
</evidence>
<comment type="caution">
    <text evidence="2">The sequence shown here is derived from an EMBL/GenBank/DDBJ whole genome shotgun (WGS) entry which is preliminary data.</text>
</comment>
<feature type="compositionally biased region" description="Low complexity" evidence="1">
    <location>
        <begin position="102"/>
        <end position="125"/>
    </location>
</feature>
<feature type="region of interest" description="Disordered" evidence="1">
    <location>
        <begin position="101"/>
        <end position="131"/>
    </location>
</feature>
<keyword evidence="3" id="KW-1185">Reference proteome</keyword>
<dbReference type="Proteomes" id="UP000279236">
    <property type="component" value="Unassembled WGS sequence"/>
</dbReference>
<accession>A0A427XM42</accession>